<evidence type="ECO:0000313" key="8">
    <source>
        <dbReference type="Proteomes" id="UP000050488"/>
    </source>
</evidence>
<evidence type="ECO:0000259" key="6">
    <source>
        <dbReference type="PROSITE" id="PS50075"/>
    </source>
</evidence>
<proteinExistence type="predicted"/>
<evidence type="ECO:0000256" key="1">
    <source>
        <dbReference type="ARBA" id="ARBA00004924"/>
    </source>
</evidence>
<dbReference type="EC" id="3.3.2.1" evidence="2"/>
<keyword evidence="5" id="KW-0597">Phosphoprotein</keyword>
<dbReference type="InterPro" id="IPR036736">
    <property type="entry name" value="ACP-like_sf"/>
</dbReference>
<organism evidence="7 8">
    <name type="scientific">Corynebacterium lowii</name>
    <dbReference type="NCBI Taxonomy" id="1544413"/>
    <lineage>
        <taxon>Bacteria</taxon>
        <taxon>Bacillati</taxon>
        <taxon>Actinomycetota</taxon>
        <taxon>Actinomycetes</taxon>
        <taxon>Mycobacteriales</taxon>
        <taxon>Corynebacteriaceae</taxon>
        <taxon>Corynebacterium</taxon>
    </lineage>
</organism>
<keyword evidence="8" id="KW-1185">Reference proteome</keyword>
<feature type="modified residue" description="O-(pantetheine 4'-phosphoryl)serine" evidence="5">
    <location>
        <position position="270"/>
    </location>
</feature>
<gene>
    <name evidence="7" type="primary">dhbB</name>
    <name evidence="7" type="ORF">Clow_02057</name>
</gene>
<keyword evidence="5" id="KW-0596">Phosphopantetheine</keyword>
<feature type="domain" description="Carrier" evidence="6">
    <location>
        <begin position="235"/>
        <end position="309"/>
    </location>
</feature>
<comment type="catalytic activity">
    <reaction evidence="4">
        <text>isochorismate + H2O = (2S,3S)-2,3-dihydroxy-2,3-dihydrobenzoate + pyruvate</text>
        <dbReference type="Rhea" id="RHEA:11112"/>
        <dbReference type="ChEBI" id="CHEBI:15361"/>
        <dbReference type="ChEBI" id="CHEBI:15377"/>
        <dbReference type="ChEBI" id="CHEBI:29780"/>
        <dbReference type="ChEBI" id="CHEBI:58764"/>
        <dbReference type="EC" id="3.3.2.1"/>
    </reaction>
</comment>
<evidence type="ECO:0000256" key="3">
    <source>
        <dbReference type="ARBA" id="ARBA00022801"/>
    </source>
</evidence>
<evidence type="ECO:0000256" key="4">
    <source>
        <dbReference type="ARBA" id="ARBA00048590"/>
    </source>
</evidence>
<accession>A0A0Q0YEJ6</accession>
<dbReference type="PANTHER" id="PTHR43540">
    <property type="entry name" value="PEROXYUREIDOACRYLATE/UREIDOACRYLATE AMIDOHYDROLASE-RELATED"/>
    <property type="match status" value="1"/>
</dbReference>
<dbReference type="PANTHER" id="PTHR43540:SF3">
    <property type="entry name" value="ENTEROBACTIN SYNTHASE COMPONENT B"/>
    <property type="match status" value="1"/>
</dbReference>
<comment type="pathway">
    <text evidence="1">Siderophore biosynthesis.</text>
</comment>
<dbReference type="Gene3D" id="3.40.50.850">
    <property type="entry name" value="Isochorismatase-like"/>
    <property type="match status" value="1"/>
</dbReference>
<dbReference type="InterPro" id="IPR050272">
    <property type="entry name" value="Isochorismatase-like_hydrls"/>
</dbReference>
<protein>
    <recommendedName>
        <fullName evidence="2">isochorismatase</fullName>
        <ecNumber evidence="2">3.3.2.1</ecNumber>
    </recommendedName>
</protein>
<dbReference type="SUPFAM" id="SSF47336">
    <property type="entry name" value="ACP-like"/>
    <property type="match status" value="1"/>
</dbReference>
<dbReference type="GO" id="GO:0008908">
    <property type="term" value="F:isochorismatase activity"/>
    <property type="evidence" value="ECO:0007669"/>
    <property type="project" value="UniProtKB-EC"/>
</dbReference>
<dbReference type="InterPro" id="IPR036380">
    <property type="entry name" value="Isochorismatase-like_sf"/>
</dbReference>
<dbReference type="SUPFAM" id="SSF52499">
    <property type="entry name" value="Isochorismatase-like hydrolases"/>
    <property type="match status" value="1"/>
</dbReference>
<dbReference type="EMBL" id="LKEV01000007">
    <property type="protein sequence ID" value="KQB84798.1"/>
    <property type="molecule type" value="Genomic_DNA"/>
</dbReference>
<comment type="cofactor">
    <cofactor evidence="5">
        <name>pantetheine 4'-phosphate</name>
        <dbReference type="ChEBI" id="CHEBI:47942"/>
    </cofactor>
    <text evidence="5">Binds 1 phosphopantetheine covalently.</text>
</comment>
<dbReference type="OrthoDB" id="5794853at2"/>
<dbReference type="PIRSF" id="PIRSF001111">
    <property type="entry name" value="Isochorismatase"/>
    <property type="match status" value="1"/>
</dbReference>
<dbReference type="PATRIC" id="fig|1544413.3.peg.2062"/>
<evidence type="ECO:0000313" key="7">
    <source>
        <dbReference type="EMBL" id="KQB84798.1"/>
    </source>
</evidence>
<dbReference type="InterPro" id="IPR000868">
    <property type="entry name" value="Isochorismatase-like_dom"/>
</dbReference>
<keyword evidence="3 7" id="KW-0378">Hydrolase</keyword>
<sequence>MSRDLPTSIAYEMPLEDTAHPAVEWSLDPQRSALLIHDMQRHFLRPFVAGEQPVTALVENTRRLVEAARAAGIPVFYTAQPADQPTDKRGLLTDLWGPGMTGDSQGAEIIAELAPQEGEVVLTKWRYSAFARSDFEEQLRATGRDQLVISGVYARIGCSVTAVDAFMRDVQPFLVADAVADFCREDHHQAVQWVAACVGEVTDTAAVLSAWGGAGAAPDSVPEAEAGAADLRAVGLRAVDLRALLAELLEEDLTDLDEEGDRLDDWGLDSVRLMTMITRLREQGIDVSFEDVPEDATFAELREIVEEGA</sequence>
<dbReference type="Pfam" id="PF00857">
    <property type="entry name" value="Isochorismatase"/>
    <property type="match status" value="1"/>
</dbReference>
<dbReference type="Pfam" id="PF00550">
    <property type="entry name" value="PP-binding"/>
    <property type="match status" value="1"/>
</dbReference>
<dbReference type="PROSITE" id="PS50075">
    <property type="entry name" value="CARRIER"/>
    <property type="match status" value="1"/>
</dbReference>
<dbReference type="Proteomes" id="UP000050488">
    <property type="component" value="Unassembled WGS sequence"/>
</dbReference>
<evidence type="ECO:0000256" key="5">
    <source>
        <dbReference type="PIRSR" id="PIRSR001111-50"/>
    </source>
</evidence>
<dbReference type="InterPro" id="IPR016291">
    <property type="entry name" value="Isochorismatase"/>
</dbReference>
<comment type="caution">
    <text evidence="7">The sequence shown here is derived from an EMBL/GenBank/DDBJ whole genome shotgun (WGS) entry which is preliminary data.</text>
</comment>
<reference evidence="7 8" key="1">
    <citation type="submission" date="2015-10" db="EMBL/GenBank/DDBJ databases">
        <title>Corynebacteirum lowii and Corynebacterium oculi species nova, derived from human clinical disease and and emended description of Corynebacterium mastiditis.</title>
        <authorList>
            <person name="Bernard K."/>
            <person name="Pacheco A.L."/>
            <person name="Mcdougall C."/>
            <person name="Burtx T."/>
            <person name="Weibe D."/>
            <person name="Tyler S."/>
            <person name="Olson A.B."/>
            <person name="Cnockaert M."/>
            <person name="Eguchi H."/>
            <person name="Kuwahara T."/>
            <person name="Nakayama-Imaohji H."/>
            <person name="Boudewijins M."/>
            <person name="Van Hoecke F."/>
            <person name="Bernier A.-M."/>
            <person name="Vandamme P."/>
        </authorList>
    </citation>
    <scope>NUCLEOTIDE SEQUENCE [LARGE SCALE GENOMIC DNA]</scope>
    <source>
        <strain evidence="7 8">NML 130206</strain>
    </source>
</reference>
<dbReference type="PRINTS" id="PR01398">
    <property type="entry name" value="ISCHRISMTASE"/>
</dbReference>
<dbReference type="RefSeq" id="WP_055178777.1">
    <property type="nucleotide sequence ID" value="NZ_JAUSQY010000001.1"/>
</dbReference>
<name>A0A0Q0YEJ6_9CORY</name>
<dbReference type="STRING" id="1544413.Clow_02057"/>
<dbReference type="Gene3D" id="1.10.1200.10">
    <property type="entry name" value="ACP-like"/>
    <property type="match status" value="1"/>
</dbReference>
<evidence type="ECO:0000256" key="2">
    <source>
        <dbReference type="ARBA" id="ARBA00012100"/>
    </source>
</evidence>
<dbReference type="InterPro" id="IPR009081">
    <property type="entry name" value="PP-bd_ACP"/>
</dbReference>
<dbReference type="AlphaFoldDB" id="A0A0Q0YEJ6"/>